<dbReference type="Proteomes" id="UP000590964">
    <property type="component" value="Unassembled WGS sequence"/>
</dbReference>
<feature type="region of interest" description="Disordered" evidence="1">
    <location>
        <begin position="1"/>
        <end position="21"/>
    </location>
</feature>
<gene>
    <name evidence="2" type="ORF">HA222_04595</name>
</gene>
<organism evidence="2 3">
    <name type="scientific">Candidatus Iainarchaeum sp</name>
    <dbReference type="NCBI Taxonomy" id="3101447"/>
    <lineage>
        <taxon>Archaea</taxon>
        <taxon>Candidatus Iainarchaeota</taxon>
        <taxon>Candidatus Iainarchaeia</taxon>
        <taxon>Candidatus Iainarchaeales</taxon>
        <taxon>Candidatus Iainarchaeaceae</taxon>
        <taxon>Candidatus Iainarchaeum</taxon>
    </lineage>
</organism>
<feature type="region of interest" description="Disordered" evidence="1">
    <location>
        <begin position="36"/>
        <end position="73"/>
    </location>
</feature>
<comment type="caution">
    <text evidence="2">The sequence shown here is derived from an EMBL/GenBank/DDBJ whole genome shotgun (WGS) entry which is preliminary data.</text>
</comment>
<proteinExistence type="predicted"/>
<reference evidence="3" key="1">
    <citation type="journal article" date="2020" name="bioRxiv">
        <title>A rank-normalized archaeal taxonomy based on genome phylogeny resolves widespread incomplete and uneven classifications.</title>
        <authorList>
            <person name="Rinke C."/>
            <person name="Chuvochina M."/>
            <person name="Mussig A.J."/>
            <person name="Chaumeil P.-A."/>
            <person name="Waite D.W."/>
            <person name="Whitman W.B."/>
            <person name="Parks D.H."/>
            <person name="Hugenholtz P."/>
        </authorList>
    </citation>
    <scope>NUCLEOTIDE SEQUENCE [LARGE SCALE GENOMIC DNA]</scope>
</reference>
<protein>
    <submittedName>
        <fullName evidence="2">Uncharacterized protein</fullName>
    </submittedName>
</protein>
<evidence type="ECO:0000313" key="3">
    <source>
        <dbReference type="Proteomes" id="UP000590964"/>
    </source>
</evidence>
<sequence length="102" mass="11144">MKGRTQRKTEKQRLGFGTPQEPLAVANWRASMGLAQRTGAKPRLARGTHWQGTSLELGAAPDGGGPKGKKPLKRLTPGQLARVLREAGITPGGRQLRRRQKR</sequence>
<evidence type="ECO:0000313" key="2">
    <source>
        <dbReference type="EMBL" id="HIH21907.1"/>
    </source>
</evidence>
<name>A0A7J4K186_9ARCH</name>
<dbReference type="AlphaFoldDB" id="A0A7J4K186"/>
<dbReference type="EMBL" id="DUFW01000082">
    <property type="protein sequence ID" value="HIH21907.1"/>
    <property type="molecule type" value="Genomic_DNA"/>
</dbReference>
<evidence type="ECO:0000256" key="1">
    <source>
        <dbReference type="SAM" id="MobiDB-lite"/>
    </source>
</evidence>
<accession>A0A7J4K186</accession>